<keyword evidence="3" id="KW-1185">Reference proteome</keyword>
<protein>
    <recommendedName>
        <fullName evidence="1">UGSC-like domain-containing protein</fullName>
    </recommendedName>
</protein>
<dbReference type="Pfam" id="PF24696">
    <property type="entry name" value="UGSC"/>
    <property type="match status" value="1"/>
</dbReference>
<evidence type="ECO:0000313" key="3">
    <source>
        <dbReference type="Proteomes" id="UP000596827"/>
    </source>
</evidence>
<evidence type="ECO:0000259" key="1">
    <source>
        <dbReference type="Pfam" id="PF24696"/>
    </source>
</evidence>
<accession>A0A923S6E0</accession>
<reference evidence="2" key="1">
    <citation type="submission" date="2020-08" db="EMBL/GenBank/DDBJ databases">
        <title>Ramlibacter sp. GTP1 16S ribosomal RNA gene genome sequencing and assembly.</title>
        <authorList>
            <person name="Kang M."/>
        </authorList>
    </citation>
    <scope>NUCLEOTIDE SEQUENCE</scope>
    <source>
        <strain evidence="2">GTP1</strain>
    </source>
</reference>
<gene>
    <name evidence="2" type="ORF">H8R02_16435</name>
</gene>
<dbReference type="RefSeq" id="WP_187082515.1">
    <property type="nucleotide sequence ID" value="NZ_JACORU010000005.1"/>
</dbReference>
<feature type="domain" description="UGSC-like" evidence="1">
    <location>
        <begin position="49"/>
        <end position="206"/>
    </location>
</feature>
<dbReference type="EMBL" id="JACORU010000005">
    <property type="protein sequence ID" value="MBC5766057.1"/>
    <property type="molecule type" value="Genomic_DNA"/>
</dbReference>
<organism evidence="2 3">
    <name type="scientific">Ramlibacter albus</name>
    <dbReference type="NCBI Taxonomy" id="2079448"/>
    <lineage>
        <taxon>Bacteria</taxon>
        <taxon>Pseudomonadati</taxon>
        <taxon>Pseudomonadota</taxon>
        <taxon>Betaproteobacteria</taxon>
        <taxon>Burkholderiales</taxon>
        <taxon>Comamonadaceae</taxon>
        <taxon>Ramlibacter</taxon>
    </lineage>
</organism>
<comment type="caution">
    <text evidence="2">The sequence shown here is derived from an EMBL/GenBank/DDBJ whole genome shotgun (WGS) entry which is preliminary data.</text>
</comment>
<proteinExistence type="predicted"/>
<name>A0A923S6E0_9BURK</name>
<dbReference type="Proteomes" id="UP000596827">
    <property type="component" value="Unassembled WGS sequence"/>
</dbReference>
<dbReference type="InterPro" id="IPR057767">
    <property type="entry name" value="UGSC-like_dom"/>
</dbReference>
<evidence type="ECO:0000313" key="2">
    <source>
        <dbReference type="EMBL" id="MBC5766057.1"/>
    </source>
</evidence>
<sequence length="590" mass="65092">MSTILEPNPAETELPALVDACELEAYPGETMERRIARGDFAPEGKRVRVLNPRGTPPAIALLPMAPRPSTLDGRTVYLVDVRFMNGKSFLEQVAHVFEERFPGVKTVVRQKRGGYTEDDPDLWREIEENAGLVVMAIGHCSTCAPAVAVHCIHLEGRGIPTAPLVTGAFTDLVQAVSWKAGMPKLRFTFVPHPVSGKTPQQLHEYVTGPSPVGMHSVIDGIVRSLTSALTAEESKSGELERPIPRLLGADTEDELHEMFRQAWWTDGLPVVLPTPERVARMLEGTHRSPQEVIGRMRPTATQEDWSYTVEQVAVNAVMAGAQPEHLPVLLALAATGVSALHSSTSGFANMVVVNGPMRHEIRMNSGLGALGPFNHANAAIGRAYSLLSRNLGGGAVPGITYLGTQGNPLNYNNICFAENEERSPWEPFHVQKGFERKQSTVSIFRGRTYSHMLEVRAKTWKQQVLNMVGGYTPVPSTGLTLLMEPLAARAFKEREGFETKEQLAQWFQQNSTLPYETYWDYQLVVNYIEPLARKGVEPFASYLAQPPDSQVPRFADASKIGTIVVGGEKNAYWYATDFIHVTTVSVDDWR</sequence>
<dbReference type="AlphaFoldDB" id="A0A923S6E0"/>